<evidence type="ECO:0000256" key="1">
    <source>
        <dbReference type="ARBA" id="ARBA00022481"/>
    </source>
</evidence>
<dbReference type="PROSITE" id="PS00409">
    <property type="entry name" value="PROKAR_NTER_METHYL"/>
    <property type="match status" value="1"/>
</dbReference>
<reference evidence="4 5" key="2">
    <citation type="submission" date="2017-07" db="EMBL/GenBank/DDBJ databases">
        <title>Candidatus Dactylopiibacterium carminicum, a nitrogen-fixing symbiont of the cochineal insect Dactylopius coccus and Dactylopius opuntiae (Hemiptera: Coccoidea: Dactylopiidae).</title>
        <authorList>
            <person name="Vera A."/>
        </authorList>
    </citation>
    <scope>NUCLEOTIDE SEQUENCE [LARGE SCALE GENOMIC DNA]</scope>
    <source>
        <strain evidence="4 5">NFDCM</strain>
    </source>
</reference>
<dbReference type="Proteomes" id="UP000623509">
    <property type="component" value="Unassembled WGS sequence"/>
</dbReference>
<dbReference type="OrthoDB" id="9790526at2"/>
<dbReference type="SUPFAM" id="SSF54523">
    <property type="entry name" value="Pili subunits"/>
    <property type="match status" value="1"/>
</dbReference>
<dbReference type="InterPro" id="IPR045584">
    <property type="entry name" value="Pilin-like"/>
</dbReference>
<name>A0A272ER65_9RHOO</name>
<dbReference type="PRINTS" id="PR00813">
    <property type="entry name" value="BCTERIALGSPG"/>
</dbReference>
<keyword evidence="6" id="KW-1185">Reference proteome</keyword>
<dbReference type="InterPro" id="IPR000983">
    <property type="entry name" value="Bac_GSPG_pilin"/>
</dbReference>
<dbReference type="GO" id="GO:0015627">
    <property type="term" value="C:type II protein secretion system complex"/>
    <property type="evidence" value="ECO:0007669"/>
    <property type="project" value="InterPro"/>
</dbReference>
<dbReference type="Proteomes" id="UP000216107">
    <property type="component" value="Unassembled WGS sequence"/>
</dbReference>
<dbReference type="EMBL" id="NMRN01000034">
    <property type="protein sequence ID" value="PAS92588.1"/>
    <property type="molecule type" value="Genomic_DNA"/>
</dbReference>
<dbReference type="GO" id="GO:0015628">
    <property type="term" value="P:protein secretion by the type II secretion system"/>
    <property type="evidence" value="ECO:0007669"/>
    <property type="project" value="InterPro"/>
</dbReference>
<reference evidence="3 6" key="1">
    <citation type="submission" date="2016-08" db="EMBL/GenBank/DDBJ databases">
        <title>Candidatus Dactylopiibacterium carminicum genome sequence.</title>
        <authorList>
            <person name="Ramirez-Puebla S.T."/>
            <person name="Ormeno-Orrillo E."/>
            <person name="Vera-Ponce De Leon A."/>
            <person name="Luis L."/>
            <person name="Sanchez-Flores A."/>
            <person name="Monica R."/>
            <person name="Martinez-Romero E."/>
        </authorList>
    </citation>
    <scope>NUCLEOTIDE SEQUENCE [LARGE SCALE GENOMIC DNA]</scope>
    <source>
        <strain evidence="3">END1</strain>
    </source>
</reference>
<protein>
    <submittedName>
        <fullName evidence="4">General secretion pathway protein GspG</fullName>
    </submittedName>
    <submittedName>
        <fullName evidence="3">Type II secretion system protein</fullName>
    </submittedName>
</protein>
<evidence type="ECO:0000313" key="3">
    <source>
        <dbReference type="EMBL" id="KAF7598749.1"/>
    </source>
</evidence>
<evidence type="ECO:0000256" key="2">
    <source>
        <dbReference type="SAM" id="MobiDB-lite"/>
    </source>
</evidence>
<organism evidence="4 5">
    <name type="scientific">Candidatus Dactylopiibacterium carminicum</name>
    <dbReference type="NCBI Taxonomy" id="857335"/>
    <lineage>
        <taxon>Bacteria</taxon>
        <taxon>Pseudomonadati</taxon>
        <taxon>Pseudomonadota</taxon>
        <taxon>Betaproteobacteria</taxon>
        <taxon>Rhodocyclales</taxon>
        <taxon>Rhodocyclaceae</taxon>
        <taxon>Candidatus Dactylopiibacterium</taxon>
    </lineage>
</organism>
<comment type="caution">
    <text evidence="4">The sequence shown here is derived from an EMBL/GenBank/DDBJ whole genome shotgun (WGS) entry which is preliminary data.</text>
</comment>
<evidence type="ECO:0000313" key="5">
    <source>
        <dbReference type="Proteomes" id="UP000216107"/>
    </source>
</evidence>
<dbReference type="EMBL" id="MDUX01000038">
    <property type="protein sequence ID" value="KAF7598749.1"/>
    <property type="molecule type" value="Genomic_DNA"/>
</dbReference>
<accession>A0A272ER65</accession>
<evidence type="ECO:0000313" key="4">
    <source>
        <dbReference type="EMBL" id="PAS92588.1"/>
    </source>
</evidence>
<dbReference type="AlphaFoldDB" id="A0A272ER65"/>
<keyword evidence="1" id="KW-0488">Methylation</keyword>
<dbReference type="NCBIfam" id="TIGR02532">
    <property type="entry name" value="IV_pilin_GFxxxE"/>
    <property type="match status" value="1"/>
</dbReference>
<gene>
    <name evidence="3" type="ORF">BGI27_11465</name>
    <name evidence="4" type="ORF">CGU29_10895</name>
</gene>
<dbReference type="Gene3D" id="3.30.700.10">
    <property type="entry name" value="Glycoprotein, Type 4 Pilin"/>
    <property type="match status" value="1"/>
</dbReference>
<dbReference type="Pfam" id="PF07963">
    <property type="entry name" value="N_methyl"/>
    <property type="match status" value="1"/>
</dbReference>
<evidence type="ECO:0000313" key="6">
    <source>
        <dbReference type="Proteomes" id="UP000623509"/>
    </source>
</evidence>
<feature type="region of interest" description="Disordered" evidence="2">
    <location>
        <begin position="110"/>
        <end position="133"/>
    </location>
</feature>
<dbReference type="RefSeq" id="WP_095525020.1">
    <property type="nucleotide sequence ID" value="NZ_MDUX01000038.1"/>
</dbReference>
<sequence>MFHRLRGFSLIEMLIALAILGLLASITVPIAQVAAQRAKEQELRQALREIRSALDTYRLAAEQGIIQRSVDSSGYPRNLDDLVIGATDQRNAQGRKIYFLRRIPRDPFHDDPATPSVNTWGKRSYASDAENPSEGVDVYDVYSRSPLVGLNGIPYQKW</sequence>
<proteinExistence type="predicted"/>
<dbReference type="InterPro" id="IPR012902">
    <property type="entry name" value="N_methyl_site"/>
</dbReference>